<dbReference type="AlphaFoldDB" id="A0A5S4X908"/>
<organism evidence="2 3">
    <name type="scientific">Bradyrhizobium cytisi</name>
    <dbReference type="NCBI Taxonomy" id="515489"/>
    <lineage>
        <taxon>Bacteria</taxon>
        <taxon>Pseudomonadati</taxon>
        <taxon>Pseudomonadota</taxon>
        <taxon>Alphaproteobacteria</taxon>
        <taxon>Hyphomicrobiales</taxon>
        <taxon>Nitrobacteraceae</taxon>
        <taxon>Bradyrhizobium</taxon>
    </lineage>
</organism>
<evidence type="ECO:0000313" key="3">
    <source>
        <dbReference type="Proteomes" id="UP000324853"/>
    </source>
</evidence>
<dbReference type="InterPro" id="IPR045465">
    <property type="entry name" value="Trans_reg_dom"/>
</dbReference>
<name>A0A5S4X908_9BRAD</name>
<dbReference type="RefSeq" id="WP_148750766.1">
    <property type="nucleotide sequence ID" value="NZ_VSSR01000016.1"/>
</dbReference>
<protein>
    <recommendedName>
        <fullName evidence="1">Transcriptional regulator-like domain-containing protein</fullName>
    </recommendedName>
</protein>
<dbReference type="Pfam" id="PF20109">
    <property type="entry name" value="Trans_reg_dom"/>
    <property type="match status" value="1"/>
</dbReference>
<dbReference type="EMBL" id="VSSR01000016">
    <property type="protein sequence ID" value="TYL85934.1"/>
    <property type="molecule type" value="Genomic_DNA"/>
</dbReference>
<gene>
    <name evidence="2" type="ORF">FXB38_10450</name>
</gene>
<keyword evidence="3" id="KW-1185">Reference proteome</keyword>
<accession>A0A5S4X908</accession>
<proteinExistence type="predicted"/>
<feature type="domain" description="Transcriptional regulator-like" evidence="1">
    <location>
        <begin position="6"/>
        <end position="68"/>
    </location>
</feature>
<evidence type="ECO:0000259" key="1">
    <source>
        <dbReference type="Pfam" id="PF20109"/>
    </source>
</evidence>
<sequence>MPTQYWRSPETIERLNRLERPGFALEFLRRNADYRRDFARTERQIARKDADPETIRMSFARRWRLRCRT</sequence>
<dbReference type="OrthoDB" id="8654520at2"/>
<comment type="caution">
    <text evidence="2">The sequence shown here is derived from an EMBL/GenBank/DDBJ whole genome shotgun (WGS) entry which is preliminary data.</text>
</comment>
<dbReference type="Proteomes" id="UP000324853">
    <property type="component" value="Unassembled WGS sequence"/>
</dbReference>
<evidence type="ECO:0000313" key="2">
    <source>
        <dbReference type="EMBL" id="TYL85934.1"/>
    </source>
</evidence>
<reference evidence="2 3" key="1">
    <citation type="submission" date="2019-08" db="EMBL/GenBank/DDBJ databases">
        <title>Bradyrhizobium hipponensis sp. nov., a rhizobium isolated from a Lupinus angustifolius root nodule in Tunisia.</title>
        <authorList>
            <person name="Off K."/>
            <person name="Rejili M."/>
            <person name="Mars M."/>
            <person name="Brachmann A."/>
            <person name="Marin M."/>
        </authorList>
    </citation>
    <scope>NUCLEOTIDE SEQUENCE [LARGE SCALE GENOMIC DNA]</scope>
    <source>
        <strain evidence="2 3">CTAW11</strain>
    </source>
</reference>